<dbReference type="EMBL" id="JACHDE010000055">
    <property type="protein sequence ID" value="MBB5406005.1"/>
    <property type="molecule type" value="Genomic_DNA"/>
</dbReference>
<evidence type="ECO:0000313" key="3">
    <source>
        <dbReference type="EMBL" id="MBB5406005.1"/>
    </source>
</evidence>
<dbReference type="AlphaFoldDB" id="A0A7W8P848"/>
<comment type="caution">
    <text evidence="3">The sequence shown here is derived from an EMBL/GenBank/DDBJ whole genome shotgun (WGS) entry which is preliminary data.</text>
</comment>
<dbReference type="Pfam" id="PF00078">
    <property type="entry name" value="RVT_1"/>
    <property type="match status" value="1"/>
</dbReference>
<protein>
    <recommendedName>
        <fullName evidence="2">Reverse transcriptase domain-containing protein</fullName>
    </recommendedName>
</protein>
<dbReference type="Proteomes" id="UP000592820">
    <property type="component" value="Unassembled WGS sequence"/>
</dbReference>
<dbReference type="RefSeq" id="WP_184229074.1">
    <property type="nucleotide sequence ID" value="NZ_JACHDE010000055.1"/>
</dbReference>
<dbReference type="InterPro" id="IPR043502">
    <property type="entry name" value="DNA/RNA_pol_sf"/>
</dbReference>
<organism evidence="3 4">
    <name type="scientific">Paraburkholderia youngii</name>
    <dbReference type="NCBI Taxonomy" id="2782701"/>
    <lineage>
        <taxon>Bacteria</taxon>
        <taxon>Pseudomonadati</taxon>
        <taxon>Pseudomonadota</taxon>
        <taxon>Betaproteobacteria</taxon>
        <taxon>Burkholderiales</taxon>
        <taxon>Burkholderiaceae</taxon>
        <taxon>Paraburkholderia</taxon>
    </lineage>
</organism>
<dbReference type="Pfam" id="PF08388">
    <property type="entry name" value="GIIM"/>
    <property type="match status" value="1"/>
</dbReference>
<dbReference type="PANTHER" id="PTHR34047">
    <property type="entry name" value="NUCLEAR INTRON MATURASE 1, MITOCHONDRIAL-RELATED"/>
    <property type="match status" value="1"/>
</dbReference>
<name>A0A7W8P848_9BURK</name>
<proteinExistence type="inferred from homology"/>
<dbReference type="PANTHER" id="PTHR34047:SF3">
    <property type="entry name" value="BLR2052 PROTEIN"/>
    <property type="match status" value="1"/>
</dbReference>
<evidence type="ECO:0000259" key="2">
    <source>
        <dbReference type="PROSITE" id="PS50878"/>
    </source>
</evidence>
<dbReference type="SUPFAM" id="SSF56672">
    <property type="entry name" value="DNA/RNA polymerases"/>
    <property type="match status" value="1"/>
</dbReference>
<evidence type="ECO:0000256" key="1">
    <source>
        <dbReference type="ARBA" id="ARBA00034120"/>
    </source>
</evidence>
<dbReference type="PROSITE" id="PS50878">
    <property type="entry name" value="RT_POL"/>
    <property type="match status" value="1"/>
</dbReference>
<reference evidence="3 4" key="1">
    <citation type="submission" date="2020-08" db="EMBL/GenBank/DDBJ databases">
        <title>Genomic Encyclopedia of Type Strains, Phase IV (KMG-V): Genome sequencing to study the core and pangenomes of soil and plant-associated prokaryotes.</title>
        <authorList>
            <person name="Whitman W."/>
        </authorList>
    </citation>
    <scope>NUCLEOTIDE SEQUENCE [LARGE SCALE GENOMIC DNA]</scope>
    <source>
        <strain evidence="3 4">JPY162</strain>
    </source>
</reference>
<sequence length="214" mass="25843">MNLFMHYAFDVWMQRHFPQCPFARYADDAVVHCRSQEQAQEVMHAIASRLAECGLTMHPEKSKIVYCKDRSRTQTYPNVTFTFLGFQFRPRRVLTRHGQVSTSFVPGVSPDALKRMRQTVRGWRLQRQTSKSLFELAERCNPTICGWWNYYGAFHRTAMHELSRYLDRKLVRWVQRKYKTLRRHKRCSEEWLRKMRQAYPREFAHWQYQGKQVG</sequence>
<dbReference type="InterPro" id="IPR013597">
    <property type="entry name" value="Mat_intron_G2"/>
</dbReference>
<dbReference type="InterPro" id="IPR051083">
    <property type="entry name" value="GrpII_Intron_Splice-Mob/Def"/>
</dbReference>
<evidence type="ECO:0000313" key="4">
    <source>
        <dbReference type="Proteomes" id="UP000592820"/>
    </source>
</evidence>
<accession>A0A7W8P848</accession>
<gene>
    <name evidence="3" type="ORF">HDG41_008104</name>
</gene>
<dbReference type="InterPro" id="IPR000477">
    <property type="entry name" value="RT_dom"/>
</dbReference>
<feature type="domain" description="Reverse transcriptase" evidence="2">
    <location>
        <begin position="1"/>
        <end position="88"/>
    </location>
</feature>
<comment type="similarity">
    <text evidence="1">Belongs to the bacterial reverse transcriptase family.</text>
</comment>